<keyword evidence="2" id="KW-1185">Reference proteome</keyword>
<evidence type="ECO:0000313" key="2">
    <source>
        <dbReference type="Proteomes" id="UP000319627"/>
    </source>
</evidence>
<accession>A0A562IZB6</accession>
<dbReference type="Proteomes" id="UP000319627">
    <property type="component" value="Unassembled WGS sequence"/>
</dbReference>
<dbReference type="AlphaFoldDB" id="A0A562IZB6"/>
<sequence length="73" mass="8909">MSAYDPIYQFLDTKTRRKLKDERRMRFRRAIERYDEDRSLHTELEDYPELKSIKAQLVEALTRPYAKTAQLSR</sequence>
<evidence type="ECO:0000313" key="1">
    <source>
        <dbReference type="EMBL" id="TWH76246.1"/>
    </source>
</evidence>
<organism evidence="1 2">
    <name type="scientific">Azomonas agilis</name>
    <dbReference type="NCBI Taxonomy" id="116849"/>
    <lineage>
        <taxon>Bacteria</taxon>
        <taxon>Pseudomonadati</taxon>
        <taxon>Pseudomonadota</taxon>
        <taxon>Gammaproteobacteria</taxon>
        <taxon>Pseudomonadales</taxon>
        <taxon>Pseudomonadaceae</taxon>
        <taxon>Azomonas</taxon>
    </lineage>
</organism>
<proteinExistence type="predicted"/>
<dbReference type="OrthoDB" id="7019550at2"/>
<comment type="caution">
    <text evidence="1">The sequence shown here is derived from an EMBL/GenBank/DDBJ whole genome shotgun (WGS) entry which is preliminary data.</text>
</comment>
<gene>
    <name evidence="1" type="ORF">LX59_01167</name>
</gene>
<dbReference type="InterPro" id="IPR058059">
    <property type="entry name" value="PA3496-like"/>
</dbReference>
<reference evidence="1 2" key="1">
    <citation type="submission" date="2019-07" db="EMBL/GenBank/DDBJ databases">
        <title>Genomic Encyclopedia of Type Strains, Phase I: the one thousand microbial genomes (KMG-I) project.</title>
        <authorList>
            <person name="Kyrpides N."/>
        </authorList>
    </citation>
    <scope>NUCLEOTIDE SEQUENCE [LARGE SCALE GENOMIC DNA]</scope>
    <source>
        <strain evidence="1 2">DSM 375</strain>
    </source>
</reference>
<dbReference type="NCBIfam" id="NF046101">
    <property type="entry name" value="PA3496_fam"/>
    <property type="match status" value="1"/>
</dbReference>
<dbReference type="EMBL" id="VLKG01000003">
    <property type="protein sequence ID" value="TWH76246.1"/>
    <property type="molecule type" value="Genomic_DNA"/>
</dbReference>
<name>A0A562IZB6_9GAMM</name>
<protein>
    <submittedName>
        <fullName evidence="1">Uncharacterized protein</fullName>
    </submittedName>
</protein>
<dbReference type="RefSeq" id="WP_144570895.1">
    <property type="nucleotide sequence ID" value="NZ_VLKG01000003.1"/>
</dbReference>